<keyword evidence="11" id="KW-1185">Reference proteome</keyword>
<dbReference type="InterPro" id="IPR026032">
    <property type="entry name" value="HcaT-like"/>
</dbReference>
<keyword evidence="2" id="KW-0813">Transport</keyword>
<dbReference type="Pfam" id="PF12832">
    <property type="entry name" value="MFS_1_like"/>
    <property type="match status" value="1"/>
</dbReference>
<feature type="transmembrane region" description="Helical" evidence="8">
    <location>
        <begin position="50"/>
        <end position="67"/>
    </location>
</feature>
<dbReference type="InterPro" id="IPR036259">
    <property type="entry name" value="MFS_trans_sf"/>
</dbReference>
<keyword evidence="5 8" id="KW-0812">Transmembrane</keyword>
<feature type="transmembrane region" description="Helical" evidence="8">
    <location>
        <begin position="376"/>
        <end position="398"/>
    </location>
</feature>
<keyword evidence="3" id="KW-1003">Cell membrane</keyword>
<feature type="transmembrane region" description="Helical" evidence="8">
    <location>
        <begin position="222"/>
        <end position="241"/>
    </location>
</feature>
<evidence type="ECO:0000256" key="6">
    <source>
        <dbReference type="ARBA" id="ARBA00022989"/>
    </source>
</evidence>
<dbReference type="InterPro" id="IPR024989">
    <property type="entry name" value="MFS_assoc_dom"/>
</dbReference>
<organism evidence="10 11">
    <name type="scientific">Maritalea porphyrae</name>
    <dbReference type="NCBI Taxonomy" id="880732"/>
    <lineage>
        <taxon>Bacteria</taxon>
        <taxon>Pseudomonadati</taxon>
        <taxon>Pseudomonadota</taxon>
        <taxon>Alphaproteobacteria</taxon>
        <taxon>Hyphomicrobiales</taxon>
        <taxon>Devosiaceae</taxon>
        <taxon>Maritalea</taxon>
    </lineage>
</organism>
<accession>A0ABQ5UUV3</accession>
<evidence type="ECO:0000259" key="9">
    <source>
        <dbReference type="Pfam" id="PF12832"/>
    </source>
</evidence>
<evidence type="ECO:0000313" key="10">
    <source>
        <dbReference type="EMBL" id="GLQ18882.1"/>
    </source>
</evidence>
<gene>
    <name evidence="10" type="ORF">GCM10007879_31310</name>
</gene>
<keyword evidence="6 8" id="KW-1133">Transmembrane helix</keyword>
<evidence type="ECO:0000313" key="11">
    <source>
        <dbReference type="Proteomes" id="UP001161405"/>
    </source>
</evidence>
<feature type="transmembrane region" description="Helical" evidence="8">
    <location>
        <begin position="163"/>
        <end position="182"/>
    </location>
</feature>
<comment type="caution">
    <text evidence="10">The sequence shown here is derived from an EMBL/GenBank/DDBJ whole genome shotgun (WGS) entry which is preliminary data.</text>
</comment>
<feature type="transmembrane region" description="Helical" evidence="8">
    <location>
        <begin position="309"/>
        <end position="331"/>
    </location>
</feature>
<evidence type="ECO:0000256" key="2">
    <source>
        <dbReference type="ARBA" id="ARBA00022448"/>
    </source>
</evidence>
<protein>
    <submittedName>
        <fullName evidence="10">MFS transporter</fullName>
    </submittedName>
</protein>
<feature type="transmembrane region" description="Helical" evidence="8">
    <location>
        <begin position="18"/>
        <end position="38"/>
    </location>
</feature>
<dbReference type="SUPFAM" id="SSF103473">
    <property type="entry name" value="MFS general substrate transporter"/>
    <property type="match status" value="1"/>
</dbReference>
<evidence type="ECO:0000256" key="8">
    <source>
        <dbReference type="SAM" id="Phobius"/>
    </source>
</evidence>
<feature type="domain" description="Major facilitator superfamily associated" evidence="9">
    <location>
        <begin position="20"/>
        <end position="357"/>
    </location>
</feature>
<feature type="transmembrane region" description="Helical" evidence="8">
    <location>
        <begin position="287"/>
        <end position="303"/>
    </location>
</feature>
<evidence type="ECO:0000256" key="5">
    <source>
        <dbReference type="ARBA" id="ARBA00022692"/>
    </source>
</evidence>
<dbReference type="EMBL" id="BSNI01000002">
    <property type="protein sequence ID" value="GLQ18882.1"/>
    <property type="molecule type" value="Genomic_DNA"/>
</dbReference>
<evidence type="ECO:0000256" key="1">
    <source>
        <dbReference type="ARBA" id="ARBA00004429"/>
    </source>
</evidence>
<evidence type="ECO:0000256" key="7">
    <source>
        <dbReference type="ARBA" id="ARBA00023136"/>
    </source>
</evidence>
<evidence type="ECO:0000256" key="4">
    <source>
        <dbReference type="ARBA" id="ARBA00022519"/>
    </source>
</evidence>
<feature type="transmembrane region" description="Helical" evidence="8">
    <location>
        <begin position="137"/>
        <end position="157"/>
    </location>
</feature>
<sequence length="404" mass="44009">MSIGIISRLSSSEARASYYYGSMFLAVGVAVPFLPLWLRHKGFSDADIGILNAIPIWTMVMINIFVGRLADKASDWRSVILVCSLIAAVAPFFLFLTSDVWPIIAIWTLCVLPVMALSPIIDAATVRMTRRRGSEFALIRVWGTVGYVAANLIGGWYLGWAGIALFLPLFVGLSFLRGVVAFQLPAFRATAPEDAKIKEEAKNAPPPHRLQAQEFKHMFRPWFILAIVGSALITASHGPLYTFGSLLWDQQGIGKEVIGPLWAIGSAAEVVVFLAFARIARRFSARHLMLFAAGMTCLRWYGMTLELPVYGYFVLQMLHAFSFGVTYLGTLNFVANWTAEKFAAEAQSSVQVLGQGLLATTVFGFGFVFAQFGANAFGLSVAIAGIGGLCVMGSLILINPRSEA</sequence>
<feature type="transmembrane region" description="Helical" evidence="8">
    <location>
        <begin position="261"/>
        <end position="280"/>
    </location>
</feature>
<name>A0ABQ5UUV3_9HYPH</name>
<feature type="transmembrane region" description="Helical" evidence="8">
    <location>
        <begin position="104"/>
        <end position="125"/>
    </location>
</feature>
<dbReference type="Gene3D" id="1.20.1250.20">
    <property type="entry name" value="MFS general substrate transporter like domains"/>
    <property type="match status" value="2"/>
</dbReference>
<dbReference type="PIRSF" id="PIRSF004925">
    <property type="entry name" value="HcaT"/>
    <property type="match status" value="1"/>
</dbReference>
<dbReference type="NCBIfam" id="NF037955">
    <property type="entry name" value="mfs"/>
    <property type="match status" value="1"/>
</dbReference>
<comment type="subcellular location">
    <subcellularLocation>
        <location evidence="1">Cell inner membrane</location>
        <topology evidence="1">Multi-pass membrane protein</topology>
    </subcellularLocation>
</comment>
<evidence type="ECO:0000256" key="3">
    <source>
        <dbReference type="ARBA" id="ARBA00022475"/>
    </source>
</evidence>
<keyword evidence="7 8" id="KW-0472">Membrane</keyword>
<reference evidence="10" key="2">
    <citation type="submission" date="2023-01" db="EMBL/GenBank/DDBJ databases">
        <title>Draft genome sequence of Maritalea porphyrae strain NBRC 107169.</title>
        <authorList>
            <person name="Sun Q."/>
            <person name="Mori K."/>
        </authorList>
    </citation>
    <scope>NUCLEOTIDE SEQUENCE</scope>
    <source>
        <strain evidence="10">NBRC 107169</strain>
    </source>
</reference>
<dbReference type="Proteomes" id="UP001161405">
    <property type="component" value="Unassembled WGS sequence"/>
</dbReference>
<reference evidence="10" key="1">
    <citation type="journal article" date="2014" name="Int. J. Syst. Evol. Microbiol.">
        <title>Complete genome of a new Firmicutes species belonging to the dominant human colonic microbiota ('Ruminococcus bicirculans') reveals two chromosomes and a selective capacity to utilize plant glucans.</title>
        <authorList>
            <consortium name="NISC Comparative Sequencing Program"/>
            <person name="Wegmann U."/>
            <person name="Louis P."/>
            <person name="Goesmann A."/>
            <person name="Henrissat B."/>
            <person name="Duncan S.H."/>
            <person name="Flint H.J."/>
        </authorList>
    </citation>
    <scope>NUCLEOTIDE SEQUENCE</scope>
    <source>
        <strain evidence="10">NBRC 107169</strain>
    </source>
</reference>
<keyword evidence="4" id="KW-0997">Cell inner membrane</keyword>
<proteinExistence type="predicted"/>
<dbReference type="PANTHER" id="PTHR23522">
    <property type="entry name" value="BLL5896 PROTEIN"/>
    <property type="match status" value="1"/>
</dbReference>
<dbReference type="RefSeq" id="WP_284365988.1">
    <property type="nucleotide sequence ID" value="NZ_BSNI01000002.1"/>
</dbReference>
<feature type="transmembrane region" description="Helical" evidence="8">
    <location>
        <begin position="352"/>
        <end position="370"/>
    </location>
</feature>
<dbReference type="PANTHER" id="PTHR23522:SF10">
    <property type="entry name" value="3-PHENYLPROPIONIC ACID TRANSPORTER-RELATED"/>
    <property type="match status" value="1"/>
</dbReference>
<feature type="transmembrane region" description="Helical" evidence="8">
    <location>
        <begin position="79"/>
        <end position="98"/>
    </location>
</feature>